<dbReference type="InterPro" id="IPR002298">
    <property type="entry name" value="DNA_polymerase_A"/>
</dbReference>
<feature type="region of interest" description="Disordered" evidence="3">
    <location>
        <begin position="241"/>
        <end position="265"/>
    </location>
</feature>
<evidence type="ECO:0000256" key="3">
    <source>
        <dbReference type="SAM" id="MobiDB-lite"/>
    </source>
</evidence>
<dbReference type="GO" id="GO:0006261">
    <property type="term" value="P:DNA-templated DNA replication"/>
    <property type="evidence" value="ECO:0007669"/>
    <property type="project" value="InterPro"/>
</dbReference>
<feature type="compositionally biased region" description="Low complexity" evidence="3">
    <location>
        <begin position="241"/>
        <end position="252"/>
    </location>
</feature>
<dbReference type="Pfam" id="PF25453">
    <property type="entry name" value="DUF7898"/>
    <property type="match status" value="1"/>
</dbReference>
<feature type="domain" description="Helicase ATP-binding" evidence="4">
    <location>
        <begin position="514"/>
        <end position="706"/>
    </location>
</feature>
<dbReference type="FunFam" id="3.40.50.300:FF:000968">
    <property type="entry name" value="Helicase and polymerase-containing protein TEBICHI"/>
    <property type="match status" value="1"/>
</dbReference>
<dbReference type="Pfam" id="PF00270">
    <property type="entry name" value="DEAD"/>
    <property type="match status" value="1"/>
</dbReference>
<feature type="compositionally biased region" description="Low complexity" evidence="3">
    <location>
        <begin position="655"/>
        <end position="671"/>
    </location>
</feature>
<feature type="compositionally biased region" description="Polar residues" evidence="3">
    <location>
        <begin position="452"/>
        <end position="474"/>
    </location>
</feature>
<dbReference type="InterPro" id="IPR011545">
    <property type="entry name" value="DEAD/DEAH_box_helicase_dom"/>
</dbReference>
<evidence type="ECO:0000313" key="7">
    <source>
        <dbReference type="Proteomes" id="UP000824120"/>
    </source>
</evidence>
<comment type="caution">
    <text evidence="6">The sequence shown here is derived from an EMBL/GenBank/DDBJ whole genome shotgun (WGS) entry which is preliminary data.</text>
</comment>
<dbReference type="InterPro" id="IPR046931">
    <property type="entry name" value="HTH_61"/>
</dbReference>
<feature type="non-terminal residue" evidence="6">
    <location>
        <position position="2529"/>
    </location>
</feature>
<sequence length="2529" mass="278769">MASDTPRARIDQFFASKKKRKSLSPSLKPTRAKKDVKTTQEGSPSTKGSLNGYLVTSQDDSKPSHIARGTPVKRNLTLEIGPYLKDENKESTFLVEAQSTTTEAKTSKEKSDIPSDSHVVENRGHGKDVLVTTQVNGNSELKQFATNFLSLYCSELPPSLSLPSAQREGGSKRSGSPPLLEVDNKNAKRIRCISSENDSNINRRSNSECAALNSIEITEGNTSGEARISLRKCNNVPVIGSTESETPGSTSTKLRIGVTPKSTRGSSIFSPGEAFWNEAIQVADGLFEGSDKFSSQAALESDALKNHNVVINSNSLGNGECGNKSHQVFNEGIETVSDAGIVSAVGSLRKLGKDLDGEKSPMPVKHFDFASDEKNFDFVQSHRSNLDVLTISGKRTGSQDHLSLSAYPVLSLHKAVEAKGNILEVQNKTPECPVSKGKDVLIQGTDIMASTTPPEKLNSYTANSLSSKDNTPSSIAPLKNHSDLNHWLPSEVCNIYRKKGISKLYSWQVDCLQVDGVLHNRNLVYCASTSAGKSFVAEILMLRRILSSGKMGLLVLPYVSICAEKAEHLEVLLEPVGKHVRSYYGNQGGGSLPKDTAIAVCTIEKANSLINRLLEEGRLSELGIIVIDELHMVGDQNRGYLLELMLTKLRYASGEGNTESSSGETSGTSSGKVDPAGSLQIVGMSATLPNVTAVADWLQAALYQTEFRPVPLEEYVKVGNTIYNQKMDIVRTISKAADLGGKDPDHIVELCNEVVQEGNSVLIFCSSRKGCESTAGHVAKHLKRFSLNQLSGQNESIDITSAIDALRRSPAGLDPTLEETLPAGVAYHHAGLTVEERETVETCYRKGLVRVLTATSTLAAGVNLPARRVIFRQPRIGRDFIDGTRYRQMAGRAGRTGIDTKGESVLICKPEEVKRITALVNESCPPLHSCLSEDKNGMIHAILEVVAGGIVQTASDINRYVRCTLLNSTKPFDDVVKSAQDSLRWLCHKKFLGWSEDTKLYTVTPLGRAAFGSSLSPEESLVVLDDLIRAREGFVLASDLHVVYLVTPINVDLEPDWELYYQRFMELSTLDQSVGNRAGVQEPFLMRMAHGAPVRASYRSKAGTKGLQGKLDNRSLNDHMLSDENMLRICRRFFVALILSRLVQEVPVIEVCGAFKVARGVVQALQENAGRFASMVSVFCERLGWHDLEGLVSKFQNRVSFGVRAEIVELTTIPYVKGSRARALYKAGLRTPEAIAEASVPEMIKVLFESSSWADQDSAQRRIQLGVAKKIKNGARKVVLDKAEEARLAAFSAFKSLGLDVSTLAQPVISTAAGHGAHKEASTSSAEGSTSSFISLENANRISSTSIERSKEVNITIPDAGAENAKSKTIADKEAFDIEGSNGLNAEVNESTHHIDNAKTSLYPTLKIKGIEGGGTCTDHNHAGKQHCEGAEICNVRVKETSEKGPMNATAVVGGFDTFLGLWEAAEEFYFDVHFSKKSALNSIAPFEIYGIAICWEDSPVYYVNLPRDLFWSNSKRNSQSSPITSGDIGNVLPPNLQWEIAIHRWNRISTIMRKKDIKKFTWNLKVQIQVLKHPTVSIQRVGGLSLLVKSLGVDLIDNNCYLLSPVPIQDAIDLCIVAWVLWPDEEKGSNPSIEKEVKKRLSIEAAAAANRNGRWKNQMRQVAHNGCCRRVAQTRALRSVLWKLVISEGLVEALGATEMPLVNVLADMELCGIGVDMEGCLQARQILGRKLKILEKEAYKLAGMTFSLYTAAEIANVLYGHLQLPVPEGRKQGKKHPSTDKHCLDLLRNEHPIVPIIKEHRTLAKLLNCTLGSICSLARLSMRTQRYTLHGHWLQTTTATGRLSMEEPNLQCVEHMVDFKMHNKDKDVCPLDFNNYKINARDFFVSTQDNWLLLTADYSQIELRLMAHFSKDSSLIELLSEPQGDVFNMIAAKWTGKTEAMVSQEERDQTKRLVYGILYGMGAKSLAEQIDCSTDEAAERIESFKRSFPGVASWLQEAVTSCREKGYIETLKGRKRFLAKINFGNSKEKSKAQRQAVNSICQGSAADIIKIAMINIHSVLDHFEKSLSHSAVDEKFHVLKGRCRIILQVHDELVLEADPSVAKEAGLLLQMSMENAVSLLVPLHVKLKIGSTWGSLEPFQAIASCCLNSINSCYFQFPLKQDLYLTDQANDVHMGCSCITSCELAGHQSCNVLFVGSHNLTISVQAKDLIDGLSYLKEVGRTEEETLHFIEQICTCWCFDKFGNTYQENQGVGLSGGSLLGAFLAVKFENIELTQNGCYHCSEDLIGSYCYCAMRELEKGCHLVNDRSCRGDMKIVLERGMDKNSGTLNLLVGDDQMNFDGKLVRFEKETGQFDRPNIIVPSRHSIWLAYFVKFVLGGSLIPCTHSPWLVYFVKFPDTMHPLPMVGVLCEVRSRGQPDTMHPLPMVGVLCEARSRGQPDTMHPLPMPDTMNPLPMVGVLCEAHSLPTKVFENKRPWQAICLQMVLHLPSILLQSIRPFHTASLMRLREKSKSYDRIKNKLNIILLTEK</sequence>
<protein>
    <recommendedName>
        <fullName evidence="8">Helicase and polymerase-containing protein TEBICHI</fullName>
    </recommendedName>
</protein>
<dbReference type="OrthoDB" id="2320933at2759"/>
<dbReference type="GO" id="GO:0003677">
    <property type="term" value="F:DNA binding"/>
    <property type="evidence" value="ECO:0007669"/>
    <property type="project" value="InterPro"/>
</dbReference>
<dbReference type="CDD" id="cd18795">
    <property type="entry name" value="SF2_C_Ski2"/>
    <property type="match status" value="1"/>
</dbReference>
<dbReference type="Pfam" id="PF20470">
    <property type="entry name" value="HTH_61"/>
    <property type="match status" value="1"/>
</dbReference>
<dbReference type="CDD" id="cd08638">
    <property type="entry name" value="DNA_pol_A_theta"/>
    <property type="match status" value="1"/>
</dbReference>
<dbReference type="Gene3D" id="3.40.50.300">
    <property type="entry name" value="P-loop containing nucleotide triphosphate hydrolases"/>
    <property type="match status" value="2"/>
</dbReference>
<dbReference type="GO" id="GO:0006302">
    <property type="term" value="P:double-strand break repair"/>
    <property type="evidence" value="ECO:0007669"/>
    <property type="project" value="TreeGrafter"/>
</dbReference>
<dbReference type="Gene3D" id="1.10.3380.20">
    <property type="match status" value="1"/>
</dbReference>
<feature type="region of interest" description="Disordered" evidence="3">
    <location>
        <begin position="452"/>
        <end position="476"/>
    </location>
</feature>
<keyword evidence="2" id="KW-0067">ATP-binding</keyword>
<dbReference type="FunFam" id="1.20.1060.10:FF:000003">
    <property type="entry name" value="Helicase and polymerase-containing protein TEBICHI"/>
    <property type="match status" value="1"/>
</dbReference>
<dbReference type="SUPFAM" id="SSF56672">
    <property type="entry name" value="DNA/RNA polymerases"/>
    <property type="match status" value="1"/>
</dbReference>
<dbReference type="PROSITE" id="PS51192">
    <property type="entry name" value="HELICASE_ATP_BIND_1"/>
    <property type="match status" value="1"/>
</dbReference>
<dbReference type="EMBL" id="JACXVP010000008">
    <property type="protein sequence ID" value="KAG5591922.1"/>
    <property type="molecule type" value="Genomic_DNA"/>
</dbReference>
<dbReference type="InterPro" id="IPR027417">
    <property type="entry name" value="P-loop_NTPase"/>
</dbReference>
<dbReference type="Proteomes" id="UP000824120">
    <property type="component" value="Chromosome 8"/>
</dbReference>
<evidence type="ECO:0000259" key="5">
    <source>
        <dbReference type="PROSITE" id="PS51194"/>
    </source>
</evidence>
<proteinExistence type="predicted"/>
<reference evidence="6 7" key="1">
    <citation type="submission" date="2020-09" db="EMBL/GenBank/DDBJ databases">
        <title>De no assembly of potato wild relative species, Solanum commersonii.</title>
        <authorList>
            <person name="Cho K."/>
        </authorList>
    </citation>
    <scope>NUCLEOTIDE SEQUENCE [LARGE SCALE GENOMIC DNA]</scope>
    <source>
        <strain evidence="6">LZ3.2</strain>
        <tissue evidence="6">Leaf</tissue>
    </source>
</reference>
<feature type="compositionally biased region" description="Basic and acidic residues" evidence="3">
    <location>
        <begin position="1"/>
        <end position="10"/>
    </location>
</feature>
<dbReference type="SMART" id="SM00487">
    <property type="entry name" value="DEXDc"/>
    <property type="match status" value="1"/>
</dbReference>
<evidence type="ECO:0008006" key="8">
    <source>
        <dbReference type="Google" id="ProtNLM"/>
    </source>
</evidence>
<accession>A0A9J5XW12</accession>
<dbReference type="InterPro" id="IPR001098">
    <property type="entry name" value="DNA-dir_DNA_pol_A_palm_dom"/>
</dbReference>
<dbReference type="CDD" id="cd18026">
    <property type="entry name" value="DEXHc_POLQ-like"/>
    <property type="match status" value="1"/>
</dbReference>
<dbReference type="Gene3D" id="3.30.70.370">
    <property type="match status" value="1"/>
</dbReference>
<feature type="region of interest" description="Disordered" evidence="3">
    <location>
        <begin position="655"/>
        <end position="674"/>
    </location>
</feature>
<evidence type="ECO:0000259" key="4">
    <source>
        <dbReference type="PROSITE" id="PS51192"/>
    </source>
</evidence>
<dbReference type="PROSITE" id="PS51194">
    <property type="entry name" value="HELICASE_CTER"/>
    <property type="match status" value="1"/>
</dbReference>
<evidence type="ECO:0000256" key="1">
    <source>
        <dbReference type="ARBA" id="ARBA00022741"/>
    </source>
</evidence>
<dbReference type="Gene3D" id="1.10.150.20">
    <property type="entry name" value="5' to 3' exonuclease, C-terminal subdomain"/>
    <property type="match status" value="1"/>
</dbReference>
<dbReference type="InterPro" id="IPR043502">
    <property type="entry name" value="DNA/RNA_pol_sf"/>
</dbReference>
<dbReference type="InterPro" id="IPR014001">
    <property type="entry name" value="Helicase_ATP-bd"/>
</dbReference>
<feature type="domain" description="Helicase C-terminal" evidence="5">
    <location>
        <begin position="746"/>
        <end position="938"/>
    </location>
</feature>
<dbReference type="FunFam" id="1.10.150.20:FF:000002">
    <property type="entry name" value="DNA polymerase I"/>
    <property type="match status" value="1"/>
</dbReference>
<gene>
    <name evidence="6" type="ORF">H5410_042436</name>
</gene>
<feature type="compositionally biased region" description="Polar residues" evidence="3">
    <location>
        <begin position="39"/>
        <end position="58"/>
    </location>
</feature>
<feature type="region of interest" description="Disordered" evidence="3">
    <location>
        <begin position="98"/>
        <end position="124"/>
    </location>
</feature>
<dbReference type="Gene3D" id="3.30.420.10">
    <property type="entry name" value="Ribonuclease H-like superfamily/Ribonuclease H"/>
    <property type="match status" value="1"/>
</dbReference>
<dbReference type="FunFam" id="1.10.3380.20:FF:000003">
    <property type="entry name" value="Helicase and polymerase-containing protein TEBICHI"/>
    <property type="match status" value="1"/>
</dbReference>
<dbReference type="Gene3D" id="1.20.1060.10">
    <property type="entry name" value="Taq DNA Polymerase, Chain T, domain 4"/>
    <property type="match status" value="1"/>
</dbReference>
<keyword evidence="1" id="KW-0547">Nucleotide-binding</keyword>
<dbReference type="InterPro" id="IPR048960">
    <property type="entry name" value="POLQ-like_helical"/>
</dbReference>
<evidence type="ECO:0000256" key="2">
    <source>
        <dbReference type="ARBA" id="ARBA00022840"/>
    </source>
</evidence>
<dbReference type="SUPFAM" id="SSF158702">
    <property type="entry name" value="Sec63 N-terminal domain-like"/>
    <property type="match status" value="1"/>
</dbReference>
<evidence type="ECO:0000313" key="6">
    <source>
        <dbReference type="EMBL" id="KAG5591922.1"/>
    </source>
</evidence>
<dbReference type="Pfam" id="PF21099">
    <property type="entry name" value="POLQ_helical"/>
    <property type="match status" value="1"/>
</dbReference>
<dbReference type="FunFam" id="3.40.50.300:FF:001000">
    <property type="entry name" value="Helicase and polymerase-containing protein TEBICHI"/>
    <property type="match status" value="1"/>
</dbReference>
<keyword evidence="7" id="KW-1185">Reference proteome</keyword>
<feature type="compositionally biased region" description="Basic and acidic residues" evidence="3">
    <location>
        <begin position="105"/>
        <end position="124"/>
    </location>
</feature>
<dbReference type="SMART" id="SM00490">
    <property type="entry name" value="HELICc"/>
    <property type="match status" value="1"/>
</dbReference>
<dbReference type="SMART" id="SM00482">
    <property type="entry name" value="POLAc"/>
    <property type="match status" value="1"/>
</dbReference>
<dbReference type="GO" id="GO:0005524">
    <property type="term" value="F:ATP binding"/>
    <property type="evidence" value="ECO:0007669"/>
    <property type="project" value="UniProtKB-KW"/>
</dbReference>
<dbReference type="SUPFAM" id="SSF52540">
    <property type="entry name" value="P-loop containing nucleoside triphosphate hydrolases"/>
    <property type="match status" value="1"/>
</dbReference>
<dbReference type="PANTHER" id="PTHR10133">
    <property type="entry name" value="DNA POLYMERASE I"/>
    <property type="match status" value="1"/>
</dbReference>
<dbReference type="GO" id="GO:0003887">
    <property type="term" value="F:DNA-directed DNA polymerase activity"/>
    <property type="evidence" value="ECO:0007669"/>
    <property type="project" value="InterPro"/>
</dbReference>
<name>A0A9J5XW12_SOLCO</name>
<dbReference type="Pfam" id="PF00271">
    <property type="entry name" value="Helicase_C"/>
    <property type="match status" value="1"/>
</dbReference>
<dbReference type="InterPro" id="IPR001650">
    <property type="entry name" value="Helicase_C-like"/>
</dbReference>
<dbReference type="InterPro" id="IPR057220">
    <property type="entry name" value="DUF7898"/>
</dbReference>
<feature type="region of interest" description="Disordered" evidence="3">
    <location>
        <begin position="1"/>
        <end position="70"/>
    </location>
</feature>
<dbReference type="PANTHER" id="PTHR10133:SF62">
    <property type="entry name" value="DNA POLYMERASE THETA"/>
    <property type="match status" value="1"/>
</dbReference>
<organism evidence="6 7">
    <name type="scientific">Solanum commersonii</name>
    <name type="common">Commerson's wild potato</name>
    <name type="synonym">Commerson's nightshade</name>
    <dbReference type="NCBI Taxonomy" id="4109"/>
    <lineage>
        <taxon>Eukaryota</taxon>
        <taxon>Viridiplantae</taxon>
        <taxon>Streptophyta</taxon>
        <taxon>Embryophyta</taxon>
        <taxon>Tracheophyta</taxon>
        <taxon>Spermatophyta</taxon>
        <taxon>Magnoliopsida</taxon>
        <taxon>eudicotyledons</taxon>
        <taxon>Gunneridae</taxon>
        <taxon>Pentapetalae</taxon>
        <taxon>asterids</taxon>
        <taxon>lamiids</taxon>
        <taxon>Solanales</taxon>
        <taxon>Solanaceae</taxon>
        <taxon>Solanoideae</taxon>
        <taxon>Solaneae</taxon>
        <taxon>Solanum</taxon>
    </lineage>
</organism>
<dbReference type="Pfam" id="PF00476">
    <property type="entry name" value="DNA_pol_A"/>
    <property type="match status" value="1"/>
</dbReference>
<feature type="region of interest" description="Disordered" evidence="3">
    <location>
        <begin position="162"/>
        <end position="181"/>
    </location>
</feature>
<dbReference type="PRINTS" id="PR00868">
    <property type="entry name" value="DNAPOLI"/>
</dbReference>
<dbReference type="InterPro" id="IPR036397">
    <property type="entry name" value="RNaseH_sf"/>
</dbReference>